<dbReference type="InterPro" id="IPR029063">
    <property type="entry name" value="SAM-dependent_MTases_sf"/>
</dbReference>
<feature type="domain" description="Methyltransferase type 11" evidence="1">
    <location>
        <begin position="275"/>
        <end position="363"/>
    </location>
</feature>
<gene>
    <name evidence="2" type="ORF">M422DRAFT_51523</name>
</gene>
<dbReference type="EMBL" id="KN837189">
    <property type="protein sequence ID" value="KIJ35440.1"/>
    <property type="molecule type" value="Genomic_DNA"/>
</dbReference>
<dbReference type="Pfam" id="PF08241">
    <property type="entry name" value="Methyltransf_11"/>
    <property type="match status" value="1"/>
</dbReference>
<dbReference type="Gene3D" id="3.40.50.150">
    <property type="entry name" value="Vaccinia Virus protein VP39"/>
    <property type="match status" value="3"/>
</dbReference>
<evidence type="ECO:0000259" key="1">
    <source>
        <dbReference type="Pfam" id="PF08241"/>
    </source>
</evidence>
<keyword evidence="3" id="KW-1185">Reference proteome</keyword>
<name>A0A0C9VD28_SPHS4</name>
<dbReference type="CDD" id="cd02440">
    <property type="entry name" value="AdoMet_MTases"/>
    <property type="match status" value="2"/>
</dbReference>
<dbReference type="GO" id="GO:0008757">
    <property type="term" value="F:S-adenosylmethionine-dependent methyltransferase activity"/>
    <property type="evidence" value="ECO:0007669"/>
    <property type="project" value="InterPro"/>
</dbReference>
<evidence type="ECO:0000313" key="3">
    <source>
        <dbReference type="Proteomes" id="UP000054279"/>
    </source>
</evidence>
<dbReference type="Pfam" id="PF13489">
    <property type="entry name" value="Methyltransf_23"/>
    <property type="match status" value="1"/>
</dbReference>
<sequence length="457" mass="50180">MSPVESVPDPKNEEKMFDVVGFDYETAYAEHCTHLLDVLTRIVNFLPPNSRVLDIGSGTGKPTAAFFANKGHRVIGLDISQTMADMTVYEPPNGQKFDAVIASHSLYQFSLPALRSQIFKFSRWVKKGGLVAIGTCLKPDEMAEQGRKYDHRGWVERLIERFMGHQAKCTVGLPKAWSGFFEDAGLEILDINQRVCMPEGGAPNNKQDQFFVTGRKIVDHELLGPYPLPKKLSEPFKIVDANIKAWLEFIAKPTGRGDIQEAFDALQREGRKAVLCIGSGSAALARLLRKHCDAINSIDFPGQGALPNLPSNVVVSNYTAKSPPFPNQSFDAIVSFGSLSYSPSPAIAIGELLRVAARDATVILIQAAPDNEFINLMNDTLRDVDISPRAPVHQGILLDLAGKALKNARFDEVTYEYVGRKADQSCQRNAFEGMVREQTGLGGCMWGIIGTVEKAVP</sequence>
<dbReference type="PANTHER" id="PTHR43591">
    <property type="entry name" value="METHYLTRANSFERASE"/>
    <property type="match status" value="1"/>
</dbReference>
<dbReference type="HOGENOM" id="CLU_049332_1_0_1"/>
<dbReference type="OrthoDB" id="540004at2759"/>
<reference evidence="2 3" key="1">
    <citation type="submission" date="2014-06" db="EMBL/GenBank/DDBJ databases">
        <title>Evolutionary Origins and Diversification of the Mycorrhizal Mutualists.</title>
        <authorList>
            <consortium name="DOE Joint Genome Institute"/>
            <consortium name="Mycorrhizal Genomics Consortium"/>
            <person name="Kohler A."/>
            <person name="Kuo A."/>
            <person name="Nagy L.G."/>
            <person name="Floudas D."/>
            <person name="Copeland A."/>
            <person name="Barry K.W."/>
            <person name="Cichocki N."/>
            <person name="Veneault-Fourrey C."/>
            <person name="LaButti K."/>
            <person name="Lindquist E.A."/>
            <person name="Lipzen A."/>
            <person name="Lundell T."/>
            <person name="Morin E."/>
            <person name="Murat C."/>
            <person name="Riley R."/>
            <person name="Ohm R."/>
            <person name="Sun H."/>
            <person name="Tunlid A."/>
            <person name="Henrissat B."/>
            <person name="Grigoriev I.V."/>
            <person name="Hibbett D.S."/>
            <person name="Martin F."/>
        </authorList>
    </citation>
    <scope>NUCLEOTIDE SEQUENCE [LARGE SCALE GENOMIC DNA]</scope>
    <source>
        <strain evidence="2 3">SS14</strain>
    </source>
</reference>
<protein>
    <recommendedName>
        <fullName evidence="1">Methyltransferase type 11 domain-containing protein</fullName>
    </recommendedName>
</protein>
<accession>A0A0C9VD28</accession>
<evidence type="ECO:0000313" key="2">
    <source>
        <dbReference type="EMBL" id="KIJ35440.1"/>
    </source>
</evidence>
<dbReference type="SUPFAM" id="SSF53335">
    <property type="entry name" value="S-adenosyl-L-methionine-dependent methyltransferases"/>
    <property type="match status" value="2"/>
</dbReference>
<proteinExistence type="predicted"/>
<dbReference type="Proteomes" id="UP000054279">
    <property type="component" value="Unassembled WGS sequence"/>
</dbReference>
<dbReference type="InterPro" id="IPR013216">
    <property type="entry name" value="Methyltransf_11"/>
</dbReference>
<dbReference type="AlphaFoldDB" id="A0A0C9VD28"/>
<organism evidence="2 3">
    <name type="scientific">Sphaerobolus stellatus (strain SS14)</name>
    <dbReference type="NCBI Taxonomy" id="990650"/>
    <lineage>
        <taxon>Eukaryota</taxon>
        <taxon>Fungi</taxon>
        <taxon>Dikarya</taxon>
        <taxon>Basidiomycota</taxon>
        <taxon>Agaricomycotina</taxon>
        <taxon>Agaricomycetes</taxon>
        <taxon>Phallomycetidae</taxon>
        <taxon>Geastrales</taxon>
        <taxon>Sphaerobolaceae</taxon>
        <taxon>Sphaerobolus</taxon>
    </lineage>
</organism>